<reference evidence="3" key="1">
    <citation type="journal article" date="2021" name="PeerJ">
        <title>Extensive microbial diversity within the chicken gut microbiome revealed by metagenomics and culture.</title>
        <authorList>
            <person name="Gilroy R."/>
            <person name="Ravi A."/>
            <person name="Getino M."/>
            <person name="Pursley I."/>
            <person name="Horton D.L."/>
            <person name="Alikhan N.F."/>
            <person name="Baker D."/>
            <person name="Gharbi K."/>
            <person name="Hall N."/>
            <person name="Watson M."/>
            <person name="Adriaenssens E.M."/>
            <person name="Foster-Nyarko E."/>
            <person name="Jarju S."/>
            <person name="Secka A."/>
            <person name="Antonio M."/>
            <person name="Oren A."/>
            <person name="Chaudhuri R.R."/>
            <person name="La Ragione R."/>
            <person name="Hildebrand F."/>
            <person name="Pallen M.J."/>
        </authorList>
    </citation>
    <scope>NUCLEOTIDE SEQUENCE</scope>
    <source>
        <strain evidence="3">ChiHjej13B12-24818</strain>
    </source>
</reference>
<dbReference type="PANTHER" id="PTHR46268:SF6">
    <property type="entry name" value="UNIVERSAL STRESS PROTEIN UP12"/>
    <property type="match status" value="1"/>
</dbReference>
<evidence type="ECO:0000313" key="3">
    <source>
        <dbReference type="EMBL" id="HJB09422.1"/>
    </source>
</evidence>
<accession>A0A9D2LB67</accession>
<dbReference type="PANTHER" id="PTHR46268">
    <property type="entry name" value="STRESS RESPONSE PROTEIN NHAX"/>
    <property type="match status" value="1"/>
</dbReference>
<feature type="domain" description="UspA" evidence="2">
    <location>
        <begin position="23"/>
        <end position="158"/>
    </location>
</feature>
<dbReference type="InterPro" id="IPR006015">
    <property type="entry name" value="Universal_stress_UspA"/>
</dbReference>
<dbReference type="Proteomes" id="UP000823823">
    <property type="component" value="Unassembled WGS sequence"/>
</dbReference>
<name>A0A9D2LB67_9MICO</name>
<dbReference type="EMBL" id="DWZH01000020">
    <property type="protein sequence ID" value="HJB09422.1"/>
    <property type="molecule type" value="Genomic_DNA"/>
</dbReference>
<dbReference type="Pfam" id="PF00582">
    <property type="entry name" value="Usp"/>
    <property type="match status" value="2"/>
</dbReference>
<evidence type="ECO:0000256" key="1">
    <source>
        <dbReference type="ARBA" id="ARBA00008791"/>
    </source>
</evidence>
<feature type="domain" description="UspA" evidence="2">
    <location>
        <begin position="171"/>
        <end position="311"/>
    </location>
</feature>
<dbReference type="SUPFAM" id="SSF52402">
    <property type="entry name" value="Adenine nucleotide alpha hydrolases-like"/>
    <property type="match status" value="2"/>
</dbReference>
<dbReference type="PRINTS" id="PR01438">
    <property type="entry name" value="UNVRSLSTRESS"/>
</dbReference>
<comment type="similarity">
    <text evidence="1">Belongs to the universal stress protein A family.</text>
</comment>
<protein>
    <submittedName>
        <fullName evidence="3">Universal stress protein</fullName>
    </submittedName>
</protein>
<dbReference type="AlphaFoldDB" id="A0A9D2LB67"/>
<comment type="caution">
    <text evidence="3">The sequence shown here is derived from an EMBL/GenBank/DDBJ whole genome shotgun (WGS) entry which is preliminary data.</text>
</comment>
<reference evidence="3" key="2">
    <citation type="submission" date="2021-04" db="EMBL/GenBank/DDBJ databases">
        <authorList>
            <person name="Gilroy R."/>
        </authorList>
    </citation>
    <scope>NUCLEOTIDE SEQUENCE</scope>
    <source>
        <strain evidence="3">ChiHjej13B12-24818</strain>
    </source>
</reference>
<proteinExistence type="inferred from homology"/>
<evidence type="ECO:0000259" key="2">
    <source>
        <dbReference type="Pfam" id="PF00582"/>
    </source>
</evidence>
<dbReference type="CDD" id="cd23659">
    <property type="entry name" value="USP_At3g01520-like"/>
    <property type="match status" value="1"/>
</dbReference>
<sequence length="320" mass="33795">MSIDGQPDHDTIPFDPGARDLGIVVGFDGSPNSTQALRYGAGIAARRGVQLTVITTYRAPVPVYGAYAAVPAQREDEANRRRAQTALDEAAVLLEGHRGEVSYMTAEGDSVGTLADASANAQLVVVGARGRGGFLGLVRGSVATTLPAHARCPTIVVPGEDQEEPAPTSAPVVVGMDESQRSRVAALHAAQVARERGTSLLVLMALPMPVSELSWYPELSPDAEGIAERRRQELQAVLEQDIAWIRAQVPAIEVAGEVRIGEPAVVLHDAIGESQLTVVGTRGRGAVRRVLLGSTSRAILHEAEGAVMIVPHLQDERLPS</sequence>
<evidence type="ECO:0000313" key="4">
    <source>
        <dbReference type="Proteomes" id="UP000823823"/>
    </source>
</evidence>
<organism evidence="3 4">
    <name type="scientific">Candidatus Brachybacterium merdavium</name>
    <dbReference type="NCBI Taxonomy" id="2838513"/>
    <lineage>
        <taxon>Bacteria</taxon>
        <taxon>Bacillati</taxon>
        <taxon>Actinomycetota</taxon>
        <taxon>Actinomycetes</taxon>
        <taxon>Micrococcales</taxon>
        <taxon>Dermabacteraceae</taxon>
        <taxon>Brachybacterium</taxon>
    </lineage>
</organism>
<dbReference type="InterPro" id="IPR006016">
    <property type="entry name" value="UspA"/>
</dbReference>
<dbReference type="Gene3D" id="3.40.50.620">
    <property type="entry name" value="HUPs"/>
    <property type="match status" value="2"/>
</dbReference>
<gene>
    <name evidence="3" type="ORF">H9786_02645</name>
</gene>
<dbReference type="InterPro" id="IPR014729">
    <property type="entry name" value="Rossmann-like_a/b/a_fold"/>
</dbReference>